<feature type="region of interest" description="Disordered" evidence="1">
    <location>
        <begin position="22"/>
        <end position="44"/>
    </location>
</feature>
<reference evidence="3" key="1">
    <citation type="journal article" date="2014" name="Int. J. Syst. Evol. Microbiol.">
        <title>Complete genome of a new Firmicutes species belonging to the dominant human colonic microbiota ('Ruminococcus bicirculans') reveals two chromosomes and a selective capacity to utilize plant glucans.</title>
        <authorList>
            <consortium name="NISC Comparative Sequencing Program"/>
            <person name="Wegmann U."/>
            <person name="Louis P."/>
            <person name="Goesmann A."/>
            <person name="Henrissat B."/>
            <person name="Duncan S.H."/>
            <person name="Flint H.J."/>
        </authorList>
    </citation>
    <scope>NUCLEOTIDE SEQUENCE</scope>
    <source>
        <strain evidence="3">NBRC 107715</strain>
    </source>
</reference>
<organism evidence="2 4">
    <name type="scientific">Methylobacterium oxalidis</name>
    <dbReference type="NCBI Taxonomy" id="944322"/>
    <lineage>
        <taxon>Bacteria</taxon>
        <taxon>Pseudomonadati</taxon>
        <taxon>Pseudomonadota</taxon>
        <taxon>Alphaproteobacteria</taxon>
        <taxon>Hyphomicrobiales</taxon>
        <taxon>Methylobacteriaceae</taxon>
        <taxon>Methylobacterium</taxon>
    </lineage>
</organism>
<dbReference type="EMBL" id="BJZU01000048">
    <property type="protein sequence ID" value="GEP04561.1"/>
    <property type="molecule type" value="Genomic_DNA"/>
</dbReference>
<evidence type="ECO:0000313" key="2">
    <source>
        <dbReference type="EMBL" id="GEP04561.1"/>
    </source>
</evidence>
<evidence type="ECO:0000313" key="5">
    <source>
        <dbReference type="Proteomes" id="UP001156856"/>
    </source>
</evidence>
<evidence type="ECO:0000313" key="4">
    <source>
        <dbReference type="Proteomes" id="UP000321960"/>
    </source>
</evidence>
<comment type="caution">
    <text evidence="2">The sequence shown here is derived from an EMBL/GenBank/DDBJ whole genome shotgun (WGS) entry which is preliminary data.</text>
</comment>
<accession>A0A512J3P1</accession>
<protein>
    <submittedName>
        <fullName evidence="2">Uncharacterized protein</fullName>
    </submittedName>
</protein>
<proteinExistence type="predicted"/>
<dbReference type="EMBL" id="BSPK01000053">
    <property type="protein sequence ID" value="GLS64840.1"/>
    <property type="molecule type" value="Genomic_DNA"/>
</dbReference>
<dbReference type="Proteomes" id="UP000321960">
    <property type="component" value="Unassembled WGS sequence"/>
</dbReference>
<reference evidence="5" key="2">
    <citation type="journal article" date="2019" name="Int. J. Syst. Evol. Microbiol.">
        <title>The Global Catalogue of Microorganisms (GCM) 10K type strain sequencing project: providing services to taxonomists for standard genome sequencing and annotation.</title>
        <authorList>
            <consortium name="The Broad Institute Genomics Platform"/>
            <consortium name="The Broad Institute Genome Sequencing Center for Infectious Disease"/>
            <person name="Wu L."/>
            <person name="Ma J."/>
        </authorList>
    </citation>
    <scope>NUCLEOTIDE SEQUENCE [LARGE SCALE GENOMIC DNA]</scope>
    <source>
        <strain evidence="5">NBRC 107715</strain>
    </source>
</reference>
<sequence length="68" mass="7433">MNRPAPRSDDDRHLDEVAEAARLEGHARLQGRSSGARARSTAQREAIARLAEAEGSEDVGRPGRRRDA</sequence>
<reference evidence="2 4" key="3">
    <citation type="submission" date="2019-07" db="EMBL/GenBank/DDBJ databases">
        <title>Whole genome shotgun sequence of Methylobacterium oxalidis NBRC 107715.</title>
        <authorList>
            <person name="Hosoyama A."/>
            <person name="Uohara A."/>
            <person name="Ohji S."/>
            <person name="Ichikawa N."/>
        </authorList>
    </citation>
    <scope>NUCLEOTIDE SEQUENCE [LARGE SCALE GENOMIC DNA]</scope>
    <source>
        <strain evidence="2 4">NBRC 107715</strain>
    </source>
</reference>
<keyword evidence="5" id="KW-1185">Reference proteome</keyword>
<dbReference type="RefSeq" id="WP_147026178.1">
    <property type="nucleotide sequence ID" value="NZ_BJZU01000048.1"/>
</dbReference>
<dbReference type="Proteomes" id="UP001156856">
    <property type="component" value="Unassembled WGS sequence"/>
</dbReference>
<evidence type="ECO:0000256" key="1">
    <source>
        <dbReference type="SAM" id="MobiDB-lite"/>
    </source>
</evidence>
<name>A0A512J3P1_9HYPH</name>
<dbReference type="AlphaFoldDB" id="A0A512J3P1"/>
<gene>
    <name evidence="3" type="ORF">GCM10007888_32210</name>
    <name evidence="2" type="ORF">MOX02_25990</name>
</gene>
<evidence type="ECO:0000313" key="3">
    <source>
        <dbReference type="EMBL" id="GLS64840.1"/>
    </source>
</evidence>
<dbReference type="OrthoDB" id="9969686at2"/>
<reference evidence="3" key="4">
    <citation type="submission" date="2023-01" db="EMBL/GenBank/DDBJ databases">
        <title>Draft genome sequence of Methylobacterium oxalidis strain NBRC 107715.</title>
        <authorList>
            <person name="Sun Q."/>
            <person name="Mori K."/>
        </authorList>
    </citation>
    <scope>NUCLEOTIDE SEQUENCE</scope>
    <source>
        <strain evidence="3">NBRC 107715</strain>
    </source>
</reference>